<dbReference type="EMBL" id="CAEY01000456">
    <property type="status" value="NOT_ANNOTATED_CDS"/>
    <property type="molecule type" value="Genomic_DNA"/>
</dbReference>
<accession>T1JRU8</accession>
<reference evidence="1" key="2">
    <citation type="submission" date="2015-06" db="UniProtKB">
        <authorList>
            <consortium name="EnsemblMetazoa"/>
        </authorList>
    </citation>
    <scope>IDENTIFICATION</scope>
</reference>
<dbReference type="Proteomes" id="UP000015104">
    <property type="component" value="Unassembled WGS sequence"/>
</dbReference>
<evidence type="ECO:0000313" key="2">
    <source>
        <dbReference type="Proteomes" id="UP000015104"/>
    </source>
</evidence>
<dbReference type="EnsemblMetazoa" id="tetur01g08220.1">
    <property type="protein sequence ID" value="tetur01g08220.1"/>
    <property type="gene ID" value="tetur01g08220"/>
</dbReference>
<reference evidence="2" key="1">
    <citation type="submission" date="2011-08" db="EMBL/GenBank/DDBJ databases">
        <authorList>
            <person name="Rombauts S."/>
        </authorList>
    </citation>
    <scope>NUCLEOTIDE SEQUENCE</scope>
    <source>
        <strain evidence="2">London</strain>
    </source>
</reference>
<sequence length="257" mass="30145">MLAKFNDQMKPLYMYMLLKEVEDIKIPADLLEPDPIEVNGSTIKVTGFEDDERSFLLNHIYAVESEKFFSYIHDHLYGDRIVFFEFVQGIKAFIRIFSLFQYVHKFIEKSKKKFLQRATYSCVEMGLCLDALDQAVETVLAKILYKTCAQCKRYEQVEIYPIVYHPVAFVSIKDLIYLFVLLLNQDIFVEKAIDWLANILHEVAMLFNNAIFKTQIMLKLKLIHSSDRDKPAKGKKPFLHYSSNGSWHNIAKSRRFC</sequence>
<dbReference type="AlphaFoldDB" id="T1JRU8"/>
<evidence type="ECO:0000313" key="1">
    <source>
        <dbReference type="EnsemblMetazoa" id="tetur01g08220.1"/>
    </source>
</evidence>
<organism evidence="1 2">
    <name type="scientific">Tetranychus urticae</name>
    <name type="common">Two-spotted spider mite</name>
    <dbReference type="NCBI Taxonomy" id="32264"/>
    <lineage>
        <taxon>Eukaryota</taxon>
        <taxon>Metazoa</taxon>
        <taxon>Ecdysozoa</taxon>
        <taxon>Arthropoda</taxon>
        <taxon>Chelicerata</taxon>
        <taxon>Arachnida</taxon>
        <taxon>Acari</taxon>
        <taxon>Acariformes</taxon>
        <taxon>Trombidiformes</taxon>
        <taxon>Prostigmata</taxon>
        <taxon>Eleutherengona</taxon>
        <taxon>Raphignathae</taxon>
        <taxon>Tetranychoidea</taxon>
        <taxon>Tetranychidae</taxon>
        <taxon>Tetranychus</taxon>
    </lineage>
</organism>
<name>T1JRU8_TETUR</name>
<proteinExistence type="predicted"/>
<dbReference type="HOGENOM" id="CLU_1083066_0_0_1"/>
<keyword evidence="2" id="KW-1185">Reference proteome</keyword>
<protein>
    <submittedName>
        <fullName evidence="1">Uncharacterized protein</fullName>
    </submittedName>
</protein>